<dbReference type="VEuPathDB" id="FungiDB:ASPWEDRAFT_39837"/>
<accession>A0A1L9RIJ9</accession>
<dbReference type="OrthoDB" id="3624704at2759"/>
<feature type="chain" id="PRO_5009887470" description="Extracellular membrane protein CFEM domain-containing protein" evidence="1">
    <location>
        <begin position="21"/>
        <end position="83"/>
    </location>
</feature>
<dbReference type="GeneID" id="63751044"/>
<keyword evidence="3" id="KW-1185">Reference proteome</keyword>
<name>A0A1L9RIJ9_ASPWE</name>
<protein>
    <recommendedName>
        <fullName evidence="4">Extracellular membrane protein CFEM domain-containing protein</fullName>
    </recommendedName>
</protein>
<dbReference type="RefSeq" id="XP_040688432.1">
    <property type="nucleotide sequence ID" value="XM_040835196.1"/>
</dbReference>
<evidence type="ECO:0000313" key="3">
    <source>
        <dbReference type="Proteomes" id="UP000184383"/>
    </source>
</evidence>
<gene>
    <name evidence="2" type="ORF">ASPWEDRAFT_39837</name>
</gene>
<dbReference type="EMBL" id="KV878212">
    <property type="protein sequence ID" value="OJJ34756.1"/>
    <property type="molecule type" value="Genomic_DNA"/>
</dbReference>
<evidence type="ECO:0000313" key="2">
    <source>
        <dbReference type="EMBL" id="OJJ34756.1"/>
    </source>
</evidence>
<dbReference type="Proteomes" id="UP000184383">
    <property type="component" value="Unassembled WGS sequence"/>
</dbReference>
<proteinExistence type="predicted"/>
<sequence>MKFSIASLFVAAIMAAPALACQCTKDSSKTESCCNSLSGTYKDGDCQASSISEHLSNFRSCCGGYSDCDFPSKREDEDETIVV</sequence>
<organism evidence="2 3">
    <name type="scientific">Aspergillus wentii DTO 134E9</name>
    <dbReference type="NCBI Taxonomy" id="1073089"/>
    <lineage>
        <taxon>Eukaryota</taxon>
        <taxon>Fungi</taxon>
        <taxon>Dikarya</taxon>
        <taxon>Ascomycota</taxon>
        <taxon>Pezizomycotina</taxon>
        <taxon>Eurotiomycetes</taxon>
        <taxon>Eurotiomycetidae</taxon>
        <taxon>Eurotiales</taxon>
        <taxon>Aspergillaceae</taxon>
        <taxon>Aspergillus</taxon>
        <taxon>Aspergillus subgen. Cremei</taxon>
    </lineage>
</organism>
<evidence type="ECO:0008006" key="4">
    <source>
        <dbReference type="Google" id="ProtNLM"/>
    </source>
</evidence>
<feature type="signal peptide" evidence="1">
    <location>
        <begin position="1"/>
        <end position="20"/>
    </location>
</feature>
<reference evidence="3" key="1">
    <citation type="journal article" date="2017" name="Genome Biol.">
        <title>Comparative genomics reveals high biological diversity and specific adaptations in the industrially and medically important fungal genus Aspergillus.</title>
        <authorList>
            <person name="de Vries R.P."/>
            <person name="Riley R."/>
            <person name="Wiebenga A."/>
            <person name="Aguilar-Osorio G."/>
            <person name="Amillis S."/>
            <person name="Uchima C.A."/>
            <person name="Anderluh G."/>
            <person name="Asadollahi M."/>
            <person name="Askin M."/>
            <person name="Barry K."/>
            <person name="Battaglia E."/>
            <person name="Bayram O."/>
            <person name="Benocci T."/>
            <person name="Braus-Stromeyer S.A."/>
            <person name="Caldana C."/>
            <person name="Canovas D."/>
            <person name="Cerqueira G.C."/>
            <person name="Chen F."/>
            <person name="Chen W."/>
            <person name="Choi C."/>
            <person name="Clum A."/>
            <person name="Dos Santos R.A."/>
            <person name="Damasio A.R."/>
            <person name="Diallinas G."/>
            <person name="Emri T."/>
            <person name="Fekete E."/>
            <person name="Flipphi M."/>
            <person name="Freyberg S."/>
            <person name="Gallo A."/>
            <person name="Gournas C."/>
            <person name="Habgood R."/>
            <person name="Hainaut M."/>
            <person name="Harispe M.L."/>
            <person name="Henrissat B."/>
            <person name="Hilden K.S."/>
            <person name="Hope R."/>
            <person name="Hossain A."/>
            <person name="Karabika E."/>
            <person name="Karaffa L."/>
            <person name="Karanyi Z."/>
            <person name="Krasevec N."/>
            <person name="Kuo A."/>
            <person name="Kusch H."/>
            <person name="LaButti K."/>
            <person name="Lagendijk E.L."/>
            <person name="Lapidus A."/>
            <person name="Levasseur A."/>
            <person name="Lindquist E."/>
            <person name="Lipzen A."/>
            <person name="Logrieco A.F."/>
            <person name="MacCabe A."/>
            <person name="Maekelae M.R."/>
            <person name="Malavazi I."/>
            <person name="Melin P."/>
            <person name="Meyer V."/>
            <person name="Mielnichuk N."/>
            <person name="Miskei M."/>
            <person name="Molnar A.P."/>
            <person name="Mule G."/>
            <person name="Ngan C.Y."/>
            <person name="Orejas M."/>
            <person name="Orosz E."/>
            <person name="Ouedraogo J.P."/>
            <person name="Overkamp K.M."/>
            <person name="Park H.-S."/>
            <person name="Perrone G."/>
            <person name="Piumi F."/>
            <person name="Punt P.J."/>
            <person name="Ram A.F."/>
            <person name="Ramon A."/>
            <person name="Rauscher S."/>
            <person name="Record E."/>
            <person name="Riano-Pachon D.M."/>
            <person name="Robert V."/>
            <person name="Roehrig J."/>
            <person name="Ruller R."/>
            <person name="Salamov A."/>
            <person name="Salih N.S."/>
            <person name="Samson R.A."/>
            <person name="Sandor E."/>
            <person name="Sanguinetti M."/>
            <person name="Schuetze T."/>
            <person name="Sepcic K."/>
            <person name="Shelest E."/>
            <person name="Sherlock G."/>
            <person name="Sophianopoulou V."/>
            <person name="Squina F.M."/>
            <person name="Sun H."/>
            <person name="Susca A."/>
            <person name="Todd R.B."/>
            <person name="Tsang A."/>
            <person name="Unkles S.E."/>
            <person name="van de Wiele N."/>
            <person name="van Rossen-Uffink D."/>
            <person name="Oliveira J.V."/>
            <person name="Vesth T.C."/>
            <person name="Visser J."/>
            <person name="Yu J.-H."/>
            <person name="Zhou M."/>
            <person name="Andersen M.R."/>
            <person name="Archer D.B."/>
            <person name="Baker S.E."/>
            <person name="Benoit I."/>
            <person name="Brakhage A.A."/>
            <person name="Braus G.H."/>
            <person name="Fischer R."/>
            <person name="Frisvad J.C."/>
            <person name="Goldman G.H."/>
            <person name="Houbraken J."/>
            <person name="Oakley B."/>
            <person name="Pocsi I."/>
            <person name="Scazzocchio C."/>
            <person name="Seiboth B."/>
            <person name="vanKuyk P.A."/>
            <person name="Wortman J."/>
            <person name="Dyer P.S."/>
            <person name="Grigoriev I.V."/>
        </authorList>
    </citation>
    <scope>NUCLEOTIDE SEQUENCE [LARGE SCALE GENOMIC DNA]</scope>
    <source>
        <strain evidence="3">DTO 134E9</strain>
    </source>
</reference>
<evidence type="ECO:0000256" key="1">
    <source>
        <dbReference type="SAM" id="SignalP"/>
    </source>
</evidence>
<keyword evidence="1" id="KW-0732">Signal</keyword>
<dbReference type="AlphaFoldDB" id="A0A1L9RIJ9"/>